<evidence type="ECO:0000313" key="2">
    <source>
        <dbReference type="Proteomes" id="UP000575898"/>
    </source>
</evidence>
<name>A0A840MP38_9PROT</name>
<dbReference type="Proteomes" id="UP000575898">
    <property type="component" value="Unassembled WGS sequence"/>
</dbReference>
<dbReference type="EMBL" id="JACHHY010000002">
    <property type="protein sequence ID" value="MBB5017011.1"/>
    <property type="molecule type" value="Genomic_DNA"/>
</dbReference>
<organism evidence="1 2">
    <name type="scientific">Chitinivorax tropicus</name>
    <dbReference type="NCBI Taxonomy" id="714531"/>
    <lineage>
        <taxon>Bacteria</taxon>
        <taxon>Pseudomonadati</taxon>
        <taxon>Pseudomonadota</taxon>
        <taxon>Betaproteobacteria</taxon>
        <taxon>Chitinivorax</taxon>
    </lineage>
</organism>
<gene>
    <name evidence="1" type="ORF">HNQ59_000273</name>
</gene>
<dbReference type="AlphaFoldDB" id="A0A840MP38"/>
<comment type="caution">
    <text evidence="1">The sequence shown here is derived from an EMBL/GenBank/DDBJ whole genome shotgun (WGS) entry which is preliminary data.</text>
</comment>
<protein>
    <submittedName>
        <fullName evidence="1">Uncharacterized protein</fullName>
    </submittedName>
</protein>
<accession>A0A840MP38</accession>
<evidence type="ECO:0000313" key="1">
    <source>
        <dbReference type="EMBL" id="MBB5017011.1"/>
    </source>
</evidence>
<keyword evidence="2" id="KW-1185">Reference proteome</keyword>
<reference evidence="1 2" key="1">
    <citation type="submission" date="2020-08" db="EMBL/GenBank/DDBJ databases">
        <title>Genomic Encyclopedia of Type Strains, Phase IV (KMG-IV): sequencing the most valuable type-strain genomes for metagenomic binning, comparative biology and taxonomic classification.</title>
        <authorList>
            <person name="Goeker M."/>
        </authorList>
    </citation>
    <scope>NUCLEOTIDE SEQUENCE [LARGE SCALE GENOMIC DNA]</scope>
    <source>
        <strain evidence="1 2">DSM 27165</strain>
    </source>
</reference>
<sequence>MVDLPQMADESSRYHLFGAIDRATRWVFIARYRRKAADAVSCSSCEA</sequence>
<proteinExistence type="predicted"/>